<organism evidence="2 3">
    <name type="scientific">Massilia niabensis</name>
    <dbReference type="NCBI Taxonomy" id="544910"/>
    <lineage>
        <taxon>Bacteria</taxon>
        <taxon>Pseudomonadati</taxon>
        <taxon>Pseudomonadota</taxon>
        <taxon>Betaproteobacteria</taxon>
        <taxon>Burkholderiales</taxon>
        <taxon>Oxalobacteraceae</taxon>
        <taxon>Telluria group</taxon>
        <taxon>Massilia</taxon>
    </lineage>
</organism>
<dbReference type="CDD" id="cd00093">
    <property type="entry name" value="HTH_XRE"/>
    <property type="match status" value="1"/>
</dbReference>
<accession>A0ABW0L3V4</accession>
<dbReference type="Pfam" id="PF01381">
    <property type="entry name" value="HTH_3"/>
    <property type="match status" value="1"/>
</dbReference>
<feature type="domain" description="HTH cro/C1-type" evidence="1">
    <location>
        <begin position="36"/>
        <end position="90"/>
    </location>
</feature>
<sequence length="108" mass="12031">MDKRFKPLTPGEALEARRTLADELAADPSLPIPAVIRKIRTALRLTIAEYAKLCGVSARTLQDVEREESSPTLATAEKLLRPMGMVVSAVPKRRQAERSFRDTEEKKA</sequence>
<gene>
    <name evidence="2" type="ORF">ACFPN5_06515</name>
</gene>
<dbReference type="PROSITE" id="PS50943">
    <property type="entry name" value="HTH_CROC1"/>
    <property type="match status" value="1"/>
</dbReference>
<keyword evidence="3" id="KW-1185">Reference proteome</keyword>
<comment type="caution">
    <text evidence="2">The sequence shown here is derived from an EMBL/GenBank/DDBJ whole genome shotgun (WGS) entry which is preliminary data.</text>
</comment>
<dbReference type="InterPro" id="IPR010982">
    <property type="entry name" value="Lambda_DNA-bd_dom_sf"/>
</dbReference>
<dbReference type="Proteomes" id="UP001596050">
    <property type="component" value="Unassembled WGS sequence"/>
</dbReference>
<dbReference type="InterPro" id="IPR001387">
    <property type="entry name" value="Cro/C1-type_HTH"/>
</dbReference>
<protein>
    <submittedName>
        <fullName evidence="2">Helix-turn-helix domain-containing protein</fullName>
    </submittedName>
</protein>
<reference evidence="3" key="1">
    <citation type="journal article" date="2019" name="Int. J. Syst. Evol. Microbiol.">
        <title>The Global Catalogue of Microorganisms (GCM) 10K type strain sequencing project: providing services to taxonomists for standard genome sequencing and annotation.</title>
        <authorList>
            <consortium name="The Broad Institute Genomics Platform"/>
            <consortium name="The Broad Institute Genome Sequencing Center for Infectious Disease"/>
            <person name="Wu L."/>
            <person name="Ma J."/>
        </authorList>
    </citation>
    <scope>NUCLEOTIDE SEQUENCE [LARGE SCALE GENOMIC DNA]</scope>
    <source>
        <strain evidence="3">KACC 12649</strain>
    </source>
</reference>
<dbReference type="SUPFAM" id="SSF47413">
    <property type="entry name" value="lambda repressor-like DNA-binding domains"/>
    <property type="match status" value="1"/>
</dbReference>
<dbReference type="RefSeq" id="WP_379781346.1">
    <property type="nucleotide sequence ID" value="NZ_JBHSMU010000007.1"/>
</dbReference>
<evidence type="ECO:0000313" key="2">
    <source>
        <dbReference type="EMBL" id="MFC5459457.1"/>
    </source>
</evidence>
<evidence type="ECO:0000259" key="1">
    <source>
        <dbReference type="PROSITE" id="PS50943"/>
    </source>
</evidence>
<proteinExistence type="predicted"/>
<dbReference type="EMBL" id="JBHSMU010000007">
    <property type="protein sequence ID" value="MFC5459457.1"/>
    <property type="molecule type" value="Genomic_DNA"/>
</dbReference>
<evidence type="ECO:0000313" key="3">
    <source>
        <dbReference type="Proteomes" id="UP001596050"/>
    </source>
</evidence>
<name>A0ABW0L3V4_9BURK</name>
<dbReference type="Gene3D" id="1.10.260.40">
    <property type="entry name" value="lambda repressor-like DNA-binding domains"/>
    <property type="match status" value="1"/>
</dbReference>
<dbReference type="SMART" id="SM00530">
    <property type="entry name" value="HTH_XRE"/>
    <property type="match status" value="1"/>
</dbReference>